<dbReference type="Gene3D" id="3.40.50.720">
    <property type="entry name" value="NAD(P)-binding Rossmann-like Domain"/>
    <property type="match status" value="1"/>
</dbReference>
<dbReference type="Gene3D" id="3.90.25.10">
    <property type="entry name" value="UDP-galactose 4-epimerase, domain 1"/>
    <property type="match status" value="1"/>
</dbReference>
<comment type="caution">
    <text evidence="3">The sequence shown here is derived from an EMBL/GenBank/DDBJ whole genome shotgun (WGS) entry which is preliminary data.</text>
</comment>
<dbReference type="AlphaFoldDB" id="A0A7J6SBX6"/>
<keyword evidence="1" id="KW-0812">Transmembrane</keyword>
<protein>
    <recommendedName>
        <fullName evidence="2">NAD(P)-binding domain-containing protein</fullName>
    </recommendedName>
</protein>
<dbReference type="SUPFAM" id="SSF51735">
    <property type="entry name" value="NAD(P)-binding Rossmann-fold domains"/>
    <property type="match status" value="1"/>
</dbReference>
<dbReference type="InterPro" id="IPR016040">
    <property type="entry name" value="NAD(P)-bd_dom"/>
</dbReference>
<feature type="non-terminal residue" evidence="3">
    <location>
        <position position="1"/>
    </location>
</feature>
<gene>
    <name evidence="3" type="ORF">FOZ63_030187</name>
</gene>
<keyword evidence="1" id="KW-1133">Transmembrane helix</keyword>
<keyword evidence="1" id="KW-0472">Membrane</keyword>
<name>A0A7J6SBX6_PEROL</name>
<accession>A0A7J6SBX6</accession>
<feature type="domain" description="NAD(P)-binding" evidence="2">
    <location>
        <begin position="502"/>
        <end position="851"/>
    </location>
</feature>
<dbReference type="PANTHER" id="PTHR31362">
    <property type="entry name" value="GLYCOSYLTRANSFERASE STELLO1-RELATED"/>
    <property type="match status" value="1"/>
</dbReference>
<dbReference type="InterPro" id="IPR005049">
    <property type="entry name" value="STL-like"/>
</dbReference>
<feature type="transmembrane region" description="Helical" evidence="1">
    <location>
        <begin position="9"/>
        <end position="30"/>
    </location>
</feature>
<evidence type="ECO:0000313" key="4">
    <source>
        <dbReference type="Proteomes" id="UP000553632"/>
    </source>
</evidence>
<proteinExistence type="predicted"/>
<keyword evidence="4" id="KW-1185">Reference proteome</keyword>
<dbReference type="InterPro" id="IPR020904">
    <property type="entry name" value="Sc_DH/Rdtase_CS"/>
</dbReference>
<dbReference type="Pfam" id="PF03385">
    <property type="entry name" value="STELLO"/>
    <property type="match status" value="1"/>
</dbReference>
<evidence type="ECO:0000313" key="3">
    <source>
        <dbReference type="EMBL" id="KAF4730135.1"/>
    </source>
</evidence>
<dbReference type="EMBL" id="JABANO010019464">
    <property type="protein sequence ID" value="KAF4730135.1"/>
    <property type="molecule type" value="Genomic_DNA"/>
</dbReference>
<dbReference type="InterPro" id="IPR036291">
    <property type="entry name" value="NAD(P)-bd_dom_sf"/>
</dbReference>
<dbReference type="PANTHER" id="PTHR31362:SF0">
    <property type="entry name" value="EXOSTOSIN DOMAIN-CONTAINING PROTEIN-RELATED"/>
    <property type="match status" value="1"/>
</dbReference>
<evidence type="ECO:0000259" key="2">
    <source>
        <dbReference type="Pfam" id="PF16363"/>
    </source>
</evidence>
<organism evidence="3 4">
    <name type="scientific">Perkinsus olseni</name>
    <name type="common">Perkinsus atlanticus</name>
    <dbReference type="NCBI Taxonomy" id="32597"/>
    <lineage>
        <taxon>Eukaryota</taxon>
        <taxon>Sar</taxon>
        <taxon>Alveolata</taxon>
        <taxon>Perkinsozoa</taxon>
        <taxon>Perkinsea</taxon>
        <taxon>Perkinsida</taxon>
        <taxon>Perkinsidae</taxon>
        <taxon>Perkinsus</taxon>
    </lineage>
</organism>
<dbReference type="Proteomes" id="UP000553632">
    <property type="component" value="Unassembled WGS sequence"/>
</dbReference>
<reference evidence="3 4" key="1">
    <citation type="submission" date="2020-04" db="EMBL/GenBank/DDBJ databases">
        <title>Perkinsus olseni comparative genomics.</title>
        <authorList>
            <person name="Bogema D.R."/>
        </authorList>
    </citation>
    <scope>NUCLEOTIDE SEQUENCE [LARGE SCALE GENOMIC DNA]</scope>
    <source>
        <strain evidence="3 4">ATCC PRA-207</strain>
    </source>
</reference>
<dbReference type="PROSITE" id="PS00061">
    <property type="entry name" value="ADH_SHORT"/>
    <property type="match status" value="1"/>
</dbReference>
<dbReference type="Pfam" id="PF16363">
    <property type="entry name" value="GDP_Man_Dehyd"/>
    <property type="match status" value="1"/>
</dbReference>
<evidence type="ECO:0000256" key="1">
    <source>
        <dbReference type="SAM" id="Phobius"/>
    </source>
</evidence>
<sequence>MVLLSNRHIMIIASSAIITLIGVLSTVALLEVVSSSDDGDSEGIYSLAREALIGDEGLTYPAPAPNEIDWLKAKVVELEAKLAGDHGSGKSPSLEGVSGRLFTEDIKREFTGRRIFDGSVLDEGAPKNGTIGSKCSGGEPCCEWIAITTISEDLPDGPRVAADVMLTTGDWCMVVAGDKKGPRQLWSDLKKHVAASRAVFLNDEDQVAIGGVFAEKLPWKHFGRKNVAYLYALIHGAEKILDLDDDNIIYTDSVEDITNGVFNGDYTWTRKVAVVQTLADHDPDFDAIYRLTRPLPVDFHQLTTSAFLLNPPAFTPLNAQACLFKDYDALWGLYLPVTVHGRVSDIWRSFVLQRLLWDLGASVAVAGRTWVRQLRNSHDYLADFIAEDDVYKKSEAMMKFLAEWVPTSGTLPARLEEVYVELYRRGFVEEDEIYHVQRWIEALISLGYAAARAVGRSKTVIAVQISMAKANGDGHKAVPPPGVPPPAGVLNSTSRRIVRVWITGINGMIGSNIAKALVGLSKSEDVKGPHYAVFGLVRYRANLGNLAGVLEDIKLTYGDLTDAQRIQDIIREVRPHLVFHFAAQAINGVSFQSETLTYKSNVEGTSNVMQALRSTGARVLVASSSTVYGSTMDMDGTSDSPDYIGRPIPESAPMGPVSPYGVSKAATEMICLQQHKAHGTHCVAVRLFIHVSPGGTEALALQEFCRQVAMIEGGKQEPVIRHGALKTRRDTTDVRDSATQLIKVLETSAPGEVYNVGSYVAEAVAAAEENAHGIDDQIAEFDSSRQNGVLSTEQLLRLVLAESPIGSSIELRQDESRMRAYDEAVLIADNAKLRNLTGWMPANEIQQTVKDVLNYWRSEVVRRYPDAVTDHWHASTKG</sequence>